<dbReference type="PANTHER" id="PTHR13872:SF1">
    <property type="entry name" value="DOLICHYL-DIPHOSPHOOLIGOSACCHARIDE--PROTEIN GLYCOSYLTRANSFERASE SUBUNIT STT3B"/>
    <property type="match status" value="1"/>
</dbReference>
<feature type="transmembrane region" description="Helical" evidence="14">
    <location>
        <begin position="278"/>
        <end position="295"/>
    </location>
</feature>
<keyword evidence="6" id="KW-0328">Glycosyltransferase</keyword>
<dbReference type="PANTHER" id="PTHR13872">
    <property type="entry name" value="DOLICHYL-DIPHOSPHOOLIGOSACCHARIDE--PROTEIN GLYCOSYLTRANSFERASE SUBUNIT"/>
    <property type="match status" value="1"/>
</dbReference>
<evidence type="ECO:0000256" key="8">
    <source>
        <dbReference type="ARBA" id="ARBA00022692"/>
    </source>
</evidence>
<evidence type="ECO:0000256" key="9">
    <source>
        <dbReference type="ARBA" id="ARBA00022723"/>
    </source>
</evidence>
<evidence type="ECO:0000256" key="13">
    <source>
        <dbReference type="ARBA" id="ARBA00023211"/>
    </source>
</evidence>
<feature type="transmembrane region" description="Helical" evidence="14">
    <location>
        <begin position="54"/>
        <end position="73"/>
    </location>
</feature>
<dbReference type="Gene3D" id="3.40.1380.40">
    <property type="match status" value="1"/>
</dbReference>
<dbReference type="InterPro" id="IPR048999">
    <property type="entry name" value="STT3-PglB_core"/>
</dbReference>
<evidence type="ECO:0000256" key="2">
    <source>
        <dbReference type="ARBA" id="ARBA00001946"/>
    </source>
</evidence>
<keyword evidence="7" id="KW-0808">Transferase</keyword>
<evidence type="ECO:0000256" key="4">
    <source>
        <dbReference type="ARBA" id="ARBA00004922"/>
    </source>
</evidence>
<keyword evidence="13" id="KW-0464">Manganese</keyword>
<proteinExistence type="inferred from homology"/>
<keyword evidence="8 14" id="KW-0812">Transmembrane</keyword>
<accession>A0ABZ3H9T1</accession>
<dbReference type="Pfam" id="PF21436">
    <property type="entry name" value="STT3-PglB_core"/>
    <property type="match status" value="1"/>
</dbReference>
<keyword evidence="9" id="KW-0479">Metal-binding</keyword>
<protein>
    <submittedName>
        <fullName evidence="18">STT3 domain-containing protein</fullName>
    </submittedName>
</protein>
<evidence type="ECO:0000259" key="15">
    <source>
        <dbReference type="Pfam" id="PF02516"/>
    </source>
</evidence>
<feature type="transmembrane region" description="Helical" evidence="14">
    <location>
        <begin position="146"/>
        <end position="169"/>
    </location>
</feature>
<dbReference type="InterPro" id="IPR041563">
    <property type="entry name" value="STT3_PglB_C"/>
</dbReference>
<dbReference type="EMBL" id="CP147920">
    <property type="protein sequence ID" value="XAU14964.1"/>
    <property type="molecule type" value="Genomic_DNA"/>
</dbReference>
<organism evidence="18 19">
    <name type="scientific">Sulfurimonas diazotrophicus</name>
    <dbReference type="NCBI Taxonomy" id="3131939"/>
    <lineage>
        <taxon>Bacteria</taxon>
        <taxon>Pseudomonadati</taxon>
        <taxon>Campylobacterota</taxon>
        <taxon>Epsilonproteobacteria</taxon>
        <taxon>Campylobacterales</taxon>
        <taxon>Sulfurimonadaceae</taxon>
        <taxon>Sulfurimonas</taxon>
    </lineage>
</organism>
<evidence type="ECO:0000313" key="18">
    <source>
        <dbReference type="EMBL" id="XAU14964.1"/>
    </source>
</evidence>
<keyword evidence="10" id="KW-0460">Magnesium</keyword>
<feature type="domain" description="STT3 subunit PglB C-terminal" evidence="16">
    <location>
        <begin position="532"/>
        <end position="611"/>
    </location>
</feature>
<gene>
    <name evidence="18" type="ORF">WCY31_12075</name>
</gene>
<evidence type="ECO:0000256" key="11">
    <source>
        <dbReference type="ARBA" id="ARBA00022989"/>
    </source>
</evidence>
<evidence type="ECO:0000256" key="14">
    <source>
        <dbReference type="SAM" id="Phobius"/>
    </source>
</evidence>
<comment type="similarity">
    <text evidence="5">Belongs to the STT3 family.</text>
</comment>
<feature type="transmembrane region" description="Helical" evidence="14">
    <location>
        <begin position="175"/>
        <end position="194"/>
    </location>
</feature>
<feature type="transmembrane region" description="Helical" evidence="14">
    <location>
        <begin position="28"/>
        <end position="48"/>
    </location>
</feature>
<dbReference type="Proteomes" id="UP001447842">
    <property type="component" value="Chromosome"/>
</dbReference>
<keyword evidence="12 14" id="KW-0472">Membrane</keyword>
<dbReference type="InterPro" id="IPR003674">
    <property type="entry name" value="Oligo_trans_STT3"/>
</dbReference>
<feature type="transmembrane region" description="Helical" evidence="14">
    <location>
        <begin position="352"/>
        <end position="371"/>
    </location>
</feature>
<comment type="cofactor">
    <cofactor evidence="2">
        <name>Mg(2+)</name>
        <dbReference type="ChEBI" id="CHEBI:18420"/>
    </cofactor>
</comment>
<evidence type="ECO:0000256" key="3">
    <source>
        <dbReference type="ARBA" id="ARBA00004127"/>
    </source>
</evidence>
<comment type="subcellular location">
    <subcellularLocation>
        <location evidence="3">Endomembrane system</location>
        <topology evidence="3">Multi-pass membrane protein</topology>
    </subcellularLocation>
</comment>
<feature type="transmembrane region" description="Helical" evidence="14">
    <location>
        <begin position="80"/>
        <end position="97"/>
    </location>
</feature>
<dbReference type="RefSeq" id="WP_345972573.1">
    <property type="nucleotide sequence ID" value="NZ_CP147920.1"/>
</dbReference>
<reference evidence="18 19" key="1">
    <citation type="submission" date="2024-03" db="EMBL/GenBank/DDBJ databases">
        <title>Sulfurimonas sp. HSL3-1.</title>
        <authorList>
            <person name="Wang S."/>
        </authorList>
    </citation>
    <scope>NUCLEOTIDE SEQUENCE [LARGE SCALE GENOMIC DNA]</scope>
    <source>
        <strain evidence="18 19">HSL3-1</strain>
    </source>
</reference>
<feature type="transmembrane region" description="Helical" evidence="14">
    <location>
        <begin position="326"/>
        <end position="345"/>
    </location>
</feature>
<dbReference type="Pfam" id="PF18527">
    <property type="entry name" value="STT3_PglB_C"/>
    <property type="match status" value="1"/>
</dbReference>
<feature type="transmembrane region" description="Helical" evidence="14">
    <location>
        <begin position="302"/>
        <end position="320"/>
    </location>
</feature>
<feature type="transmembrane region" description="Helical" evidence="14">
    <location>
        <begin position="109"/>
        <end position="126"/>
    </location>
</feature>
<keyword evidence="11 14" id="KW-1133">Transmembrane helix</keyword>
<keyword evidence="19" id="KW-1185">Reference proteome</keyword>
<dbReference type="Pfam" id="PF02516">
    <property type="entry name" value="STT3"/>
    <property type="match status" value="1"/>
</dbReference>
<feature type="transmembrane region" description="Helical" evidence="14">
    <location>
        <begin position="215"/>
        <end position="238"/>
    </location>
</feature>
<comment type="pathway">
    <text evidence="4">Protein modification; protein glycosylation.</text>
</comment>
<evidence type="ECO:0000256" key="6">
    <source>
        <dbReference type="ARBA" id="ARBA00022676"/>
    </source>
</evidence>
<feature type="domain" description="Oligosaccharyl transferase STT3 N-terminal" evidence="15">
    <location>
        <begin position="36"/>
        <end position="344"/>
    </location>
</feature>
<evidence type="ECO:0000259" key="17">
    <source>
        <dbReference type="Pfam" id="PF21436"/>
    </source>
</evidence>
<name>A0ABZ3H9T1_9BACT</name>
<evidence type="ECO:0000256" key="7">
    <source>
        <dbReference type="ARBA" id="ARBA00022679"/>
    </source>
</evidence>
<evidence type="ECO:0000256" key="1">
    <source>
        <dbReference type="ARBA" id="ARBA00001936"/>
    </source>
</evidence>
<sequence length="650" mass="73531">MINTNDGYYFASSAQQALEGMHADNPRVLGWMELALTFLTTVAVKFFPVDLNTVILYMPAVISSLVVIPMILIGRLYGQTLLGFFAALIGSIAWSYYNRTMIGYYDTDMFSAMAPMFILYFLMATIEKETYVNALMAAFTIALYRFLYDQGLSIIYAMGLIYMGYMVLFHRHQKFTYHSIILIAIALMPLQWWIKVPLLIAAHFVFKNESVSLRHLMVIAGITLVLFLINGNVFGVIWSKVSGYLFRGTEEVGLHFYQVSQTVREAGTIPFSVMADRISGSVPGVIAALIGYLLLVMRSRPFLLALPLIGIGVFSLWGGLRFTVYAVPVAALGAVYLFYVLASYIPNRKASWAAVALLTGLMLFPNIKHIIGYKVPTVFTKEEVALLDKMKAIGSERDYVITWWDYGYPIWYYSNMNTLIDGGKHSHDNYIVSRVLTTDSPKEAASLSRLAVETYVDSGYRVAADTLFRNKQPDQVDTEAYLEQLRVGEVTLPEPTRDIYLYLPLRMLDIFSTIKVFSNLDLQSGQSYKMPFYYVTGYAKQSGNLVDLGNGLRLDLQKSVLQAGRQSLPLRRFVITEEHENGPVGKQVNLLHFDGTLSVIFMRSANKFLVLDEEMYQSLFIQMGVLENYDADLYEPVILSPWAKIYRLKI</sequence>
<feature type="domain" description="STT3/PglB/AglB core" evidence="17">
    <location>
        <begin position="397"/>
        <end position="523"/>
    </location>
</feature>
<comment type="cofactor">
    <cofactor evidence="1">
        <name>Mn(2+)</name>
        <dbReference type="ChEBI" id="CHEBI:29035"/>
    </cofactor>
</comment>
<evidence type="ECO:0000256" key="12">
    <source>
        <dbReference type="ARBA" id="ARBA00023136"/>
    </source>
</evidence>
<evidence type="ECO:0000313" key="19">
    <source>
        <dbReference type="Proteomes" id="UP001447842"/>
    </source>
</evidence>
<evidence type="ECO:0000259" key="16">
    <source>
        <dbReference type="Pfam" id="PF18527"/>
    </source>
</evidence>
<dbReference type="InterPro" id="IPR048307">
    <property type="entry name" value="STT3_N"/>
</dbReference>
<evidence type="ECO:0000256" key="10">
    <source>
        <dbReference type="ARBA" id="ARBA00022842"/>
    </source>
</evidence>
<evidence type="ECO:0000256" key="5">
    <source>
        <dbReference type="ARBA" id="ARBA00010810"/>
    </source>
</evidence>